<accession>A0A8H5FBN2</accession>
<organism evidence="2 3">
    <name type="scientific">Psilocybe cf. subviscida</name>
    <dbReference type="NCBI Taxonomy" id="2480587"/>
    <lineage>
        <taxon>Eukaryota</taxon>
        <taxon>Fungi</taxon>
        <taxon>Dikarya</taxon>
        <taxon>Basidiomycota</taxon>
        <taxon>Agaricomycotina</taxon>
        <taxon>Agaricomycetes</taxon>
        <taxon>Agaricomycetidae</taxon>
        <taxon>Agaricales</taxon>
        <taxon>Agaricineae</taxon>
        <taxon>Strophariaceae</taxon>
        <taxon>Psilocybe</taxon>
    </lineage>
</organism>
<dbReference type="SUPFAM" id="SSF52047">
    <property type="entry name" value="RNI-like"/>
    <property type="match status" value="1"/>
</dbReference>
<name>A0A8H5FBN2_9AGAR</name>
<reference evidence="2 3" key="1">
    <citation type="journal article" date="2020" name="ISME J.">
        <title>Uncovering the hidden diversity of litter-decomposition mechanisms in mushroom-forming fungi.</title>
        <authorList>
            <person name="Floudas D."/>
            <person name="Bentzer J."/>
            <person name="Ahren D."/>
            <person name="Johansson T."/>
            <person name="Persson P."/>
            <person name="Tunlid A."/>
        </authorList>
    </citation>
    <scope>NUCLEOTIDE SEQUENCE [LARGE SCALE GENOMIC DNA]</scope>
    <source>
        <strain evidence="2 3">CBS 101986</strain>
    </source>
</reference>
<dbReference type="AlphaFoldDB" id="A0A8H5FBN2"/>
<dbReference type="InterPro" id="IPR001810">
    <property type="entry name" value="F-box_dom"/>
</dbReference>
<proteinExistence type="predicted"/>
<comment type="caution">
    <text evidence="2">The sequence shown here is derived from an EMBL/GenBank/DDBJ whole genome shotgun (WGS) entry which is preliminary data.</text>
</comment>
<keyword evidence="3" id="KW-1185">Reference proteome</keyword>
<dbReference type="InterPro" id="IPR032675">
    <property type="entry name" value="LRR_dom_sf"/>
</dbReference>
<dbReference type="Proteomes" id="UP000567179">
    <property type="component" value="Unassembled WGS sequence"/>
</dbReference>
<dbReference type="OrthoDB" id="3172239at2759"/>
<protein>
    <recommendedName>
        <fullName evidence="1">F-box domain-containing protein</fullName>
    </recommendedName>
</protein>
<feature type="domain" description="F-box" evidence="1">
    <location>
        <begin position="103"/>
        <end position="151"/>
    </location>
</feature>
<gene>
    <name evidence="2" type="ORF">D9619_005214</name>
</gene>
<evidence type="ECO:0000259" key="1">
    <source>
        <dbReference type="Pfam" id="PF12937"/>
    </source>
</evidence>
<sequence length="597" mass="67974">MAEVVGAKLNWLHMFPSTHEQQTVSSPFPPFQTLLPAIPPQPGHHRTFVMVPQRPEANTSNTMPNQPAQEVIDAGSVGSEAYHLPPQNRIQELCTWWNTYAPISKLPDEVLLEIFALTQRLFPDEQWYREVTHVCRHWRYTAINASTLWTDPPLSQHHFAMLMLERSKSADLNIYIGSNTAITTIKPVLNCIGRIKDLTIILGIELMGSVLSLLVEGDQQASRLRKLTLECESDEPWDARPMFGLSATVFCQFRLLRELNIYNTIFDWNVLPLPNLVDLDLRQITFPARMPIHQLLDTLRQMPHLENLAIPLSQSSLLPPSTTEMHANAQVTLSRLTRLTMVDSHTYTDYIGWFLSKMTLPRLCFLWMNWEPPLSRIAPNNYHSVSPQTIQVIASSVRGGEFDTFSSLHLSRKSLFLQPRYIARSYNRHSSVRFAIQEPPHHDAARLFVQISMDILLLCHASLSRLVKLVLWEEVLLTFDELFRLSTILPSIRELEIAYSSTTALAFIGILASSPSRPPADTETVTPFSRLNLLHFCRVDFASNPSLLEALCDSLMLRYEYGVAIPKLALEDCQISSGKFALLEEIVVDVESCKHMW</sequence>
<evidence type="ECO:0000313" key="2">
    <source>
        <dbReference type="EMBL" id="KAF5330508.1"/>
    </source>
</evidence>
<dbReference type="SUPFAM" id="SSF81383">
    <property type="entry name" value="F-box domain"/>
    <property type="match status" value="1"/>
</dbReference>
<dbReference type="InterPro" id="IPR036047">
    <property type="entry name" value="F-box-like_dom_sf"/>
</dbReference>
<evidence type="ECO:0000313" key="3">
    <source>
        <dbReference type="Proteomes" id="UP000567179"/>
    </source>
</evidence>
<dbReference type="Pfam" id="PF12937">
    <property type="entry name" value="F-box-like"/>
    <property type="match status" value="1"/>
</dbReference>
<dbReference type="Gene3D" id="1.20.1280.50">
    <property type="match status" value="1"/>
</dbReference>
<dbReference type="EMBL" id="JAACJJ010000001">
    <property type="protein sequence ID" value="KAF5330508.1"/>
    <property type="molecule type" value="Genomic_DNA"/>
</dbReference>
<dbReference type="Gene3D" id="3.80.10.10">
    <property type="entry name" value="Ribonuclease Inhibitor"/>
    <property type="match status" value="1"/>
</dbReference>